<feature type="non-terminal residue" evidence="2">
    <location>
        <position position="1"/>
    </location>
</feature>
<reference evidence="2" key="1">
    <citation type="submission" date="2020-03" db="EMBL/GenBank/DDBJ databases">
        <authorList>
            <person name="Weist P."/>
        </authorList>
    </citation>
    <scope>NUCLEOTIDE SEQUENCE</scope>
</reference>
<comment type="caution">
    <text evidence="2">The sequence shown here is derived from an EMBL/GenBank/DDBJ whole genome shotgun (WGS) entry which is preliminary data.</text>
</comment>
<feature type="compositionally biased region" description="Pro residues" evidence="1">
    <location>
        <begin position="61"/>
        <end position="70"/>
    </location>
</feature>
<proteinExistence type="predicted"/>
<accession>A0A9N7TL14</accession>
<name>A0A9N7TL14_PLEPL</name>
<evidence type="ECO:0000256" key="1">
    <source>
        <dbReference type="SAM" id="MobiDB-lite"/>
    </source>
</evidence>
<keyword evidence="3" id="KW-1185">Reference proteome</keyword>
<dbReference type="EMBL" id="CADEAL010000133">
    <property type="protein sequence ID" value="CAB1414967.1"/>
    <property type="molecule type" value="Genomic_DNA"/>
</dbReference>
<gene>
    <name evidence="2" type="ORF">PLEPLA_LOCUS2680</name>
</gene>
<dbReference type="Proteomes" id="UP001153269">
    <property type="component" value="Unassembled WGS sequence"/>
</dbReference>
<sequence>MPNMPPIPCCGCLALPNGRRPLLTLPSHHLSPVPVLAFCLSDFTPTPQPYTPPWPPFDPLLPSLPPPHPAPSTSFSPGQAHSAQPFVPSFPSLLLHLCLPLPLCVRGQLREREEGGCSGGESETWPSPNLSAFVLCEICML</sequence>
<feature type="region of interest" description="Disordered" evidence="1">
    <location>
        <begin position="61"/>
        <end position="80"/>
    </location>
</feature>
<dbReference type="AlphaFoldDB" id="A0A9N7TL14"/>
<protein>
    <submittedName>
        <fullName evidence="2">Uncharacterized protein</fullName>
    </submittedName>
</protein>
<evidence type="ECO:0000313" key="3">
    <source>
        <dbReference type="Proteomes" id="UP001153269"/>
    </source>
</evidence>
<evidence type="ECO:0000313" key="2">
    <source>
        <dbReference type="EMBL" id="CAB1414967.1"/>
    </source>
</evidence>
<organism evidence="2 3">
    <name type="scientific">Pleuronectes platessa</name>
    <name type="common">European plaice</name>
    <dbReference type="NCBI Taxonomy" id="8262"/>
    <lineage>
        <taxon>Eukaryota</taxon>
        <taxon>Metazoa</taxon>
        <taxon>Chordata</taxon>
        <taxon>Craniata</taxon>
        <taxon>Vertebrata</taxon>
        <taxon>Euteleostomi</taxon>
        <taxon>Actinopterygii</taxon>
        <taxon>Neopterygii</taxon>
        <taxon>Teleostei</taxon>
        <taxon>Neoteleostei</taxon>
        <taxon>Acanthomorphata</taxon>
        <taxon>Carangaria</taxon>
        <taxon>Pleuronectiformes</taxon>
        <taxon>Pleuronectoidei</taxon>
        <taxon>Pleuronectidae</taxon>
        <taxon>Pleuronectes</taxon>
    </lineage>
</organism>